<dbReference type="KEGG" id="ctm:Cabther_A1219"/>
<reference evidence="1 2" key="1">
    <citation type="journal article" date="2012" name="Environ. Microbiol.">
        <title>Complete genome of Candidatus Chloracidobacterium thermophilum, a chlorophyll-based photoheterotroph belonging to the phylum Acidobacteria.</title>
        <authorList>
            <person name="Garcia Costas A.M."/>
            <person name="Liu Z."/>
            <person name="Tomsho L.P."/>
            <person name="Schuster S.C."/>
            <person name="Ward D.M."/>
            <person name="Bryant D.A."/>
        </authorList>
    </citation>
    <scope>NUCLEOTIDE SEQUENCE [LARGE SCALE GENOMIC DNA]</scope>
    <source>
        <strain evidence="1 2">B</strain>
    </source>
</reference>
<protein>
    <submittedName>
        <fullName evidence="1">Uncharacterized protein</fullName>
    </submittedName>
</protein>
<keyword evidence="2" id="KW-1185">Reference proteome</keyword>
<dbReference type="Proteomes" id="UP000006791">
    <property type="component" value="Chromosome 1"/>
</dbReference>
<evidence type="ECO:0000313" key="1">
    <source>
        <dbReference type="EMBL" id="AEP11973.1"/>
    </source>
</evidence>
<accession>G2LDB3</accession>
<dbReference type="EMBL" id="CP002514">
    <property type="protein sequence ID" value="AEP11973.1"/>
    <property type="molecule type" value="Genomic_DNA"/>
</dbReference>
<name>G2LDB3_CHLTF</name>
<evidence type="ECO:0000313" key="2">
    <source>
        <dbReference type="Proteomes" id="UP000006791"/>
    </source>
</evidence>
<dbReference type="AlphaFoldDB" id="G2LDB3"/>
<proteinExistence type="predicted"/>
<gene>
    <name evidence="1" type="ordered locus">Cabther_A1219</name>
</gene>
<dbReference type="HOGENOM" id="CLU_3342028_0_0_0"/>
<sequence>MQDFYACLQRGAPRGEALRQAQPALLTTGQSGFFLQG</sequence>
<organism evidence="1 2">
    <name type="scientific">Chloracidobacterium thermophilum (strain B)</name>
    <dbReference type="NCBI Taxonomy" id="981222"/>
    <lineage>
        <taxon>Bacteria</taxon>
        <taxon>Pseudomonadati</taxon>
        <taxon>Acidobacteriota</taxon>
        <taxon>Terriglobia</taxon>
        <taxon>Terriglobales</taxon>
        <taxon>Acidobacteriaceae</taxon>
        <taxon>Chloracidobacterium</taxon>
    </lineage>
</organism>